<name>A0A699QC51_TANCI</name>
<protein>
    <submittedName>
        <fullName evidence="2">Uncharacterized protein</fullName>
    </submittedName>
</protein>
<dbReference type="AlphaFoldDB" id="A0A699QC51"/>
<dbReference type="EMBL" id="BKCJ011004443">
    <property type="protein sequence ID" value="GFC64921.1"/>
    <property type="molecule type" value="Genomic_DNA"/>
</dbReference>
<feature type="compositionally biased region" description="Basic and acidic residues" evidence="1">
    <location>
        <begin position="55"/>
        <end position="71"/>
    </location>
</feature>
<feature type="region of interest" description="Disordered" evidence="1">
    <location>
        <begin position="52"/>
        <end position="71"/>
    </location>
</feature>
<reference evidence="2" key="1">
    <citation type="journal article" date="2019" name="Sci. Rep.">
        <title>Draft genome of Tanacetum cinerariifolium, the natural source of mosquito coil.</title>
        <authorList>
            <person name="Yamashiro T."/>
            <person name="Shiraishi A."/>
            <person name="Satake H."/>
            <person name="Nakayama K."/>
        </authorList>
    </citation>
    <scope>NUCLEOTIDE SEQUENCE</scope>
</reference>
<evidence type="ECO:0000256" key="1">
    <source>
        <dbReference type="SAM" id="MobiDB-lite"/>
    </source>
</evidence>
<comment type="caution">
    <text evidence="2">The sequence shown here is derived from an EMBL/GenBank/DDBJ whole genome shotgun (WGS) entry which is preliminary data.</text>
</comment>
<sequence>EEGNVAMEKLVENLIMLRIKMSVRNYRRNLNKQETSQRGFVFEERPNEVIDVSIEDEKSPSSEPRGSPHDA</sequence>
<gene>
    <name evidence="2" type="ORF">Tci_836891</name>
</gene>
<evidence type="ECO:0000313" key="2">
    <source>
        <dbReference type="EMBL" id="GFC64921.1"/>
    </source>
</evidence>
<accession>A0A699QC51</accession>
<proteinExistence type="predicted"/>
<organism evidence="2">
    <name type="scientific">Tanacetum cinerariifolium</name>
    <name type="common">Dalmatian daisy</name>
    <name type="synonym">Chrysanthemum cinerariifolium</name>
    <dbReference type="NCBI Taxonomy" id="118510"/>
    <lineage>
        <taxon>Eukaryota</taxon>
        <taxon>Viridiplantae</taxon>
        <taxon>Streptophyta</taxon>
        <taxon>Embryophyta</taxon>
        <taxon>Tracheophyta</taxon>
        <taxon>Spermatophyta</taxon>
        <taxon>Magnoliopsida</taxon>
        <taxon>eudicotyledons</taxon>
        <taxon>Gunneridae</taxon>
        <taxon>Pentapetalae</taxon>
        <taxon>asterids</taxon>
        <taxon>campanulids</taxon>
        <taxon>Asterales</taxon>
        <taxon>Asteraceae</taxon>
        <taxon>Asteroideae</taxon>
        <taxon>Anthemideae</taxon>
        <taxon>Anthemidinae</taxon>
        <taxon>Tanacetum</taxon>
    </lineage>
</organism>
<feature type="non-terminal residue" evidence="2">
    <location>
        <position position="1"/>
    </location>
</feature>